<dbReference type="GO" id="GO:0004519">
    <property type="term" value="F:endonuclease activity"/>
    <property type="evidence" value="ECO:0007669"/>
    <property type="project" value="InterPro"/>
</dbReference>
<organism evidence="3 4">
    <name type="scientific">Roseivivax halotolerans</name>
    <dbReference type="NCBI Taxonomy" id="93684"/>
    <lineage>
        <taxon>Bacteria</taxon>
        <taxon>Pseudomonadati</taxon>
        <taxon>Pseudomonadota</taxon>
        <taxon>Alphaproteobacteria</taxon>
        <taxon>Rhodobacterales</taxon>
        <taxon>Roseobacteraceae</taxon>
        <taxon>Roseivivax</taxon>
    </lineage>
</organism>
<dbReference type="RefSeq" id="WP_093015415.1">
    <property type="nucleotide sequence ID" value="NZ_FOXV01000017.1"/>
</dbReference>
<dbReference type="Pfam" id="PF20454">
    <property type="entry name" value="GpA_nuclease"/>
    <property type="match status" value="1"/>
</dbReference>
<evidence type="ECO:0000313" key="3">
    <source>
        <dbReference type="EMBL" id="SFQ66608.1"/>
    </source>
</evidence>
<protein>
    <submittedName>
        <fullName evidence="3">Phage terminase, large subunit GpA</fullName>
    </submittedName>
</protein>
<evidence type="ECO:0000259" key="1">
    <source>
        <dbReference type="Pfam" id="PF05876"/>
    </source>
</evidence>
<gene>
    <name evidence="3" type="ORF">SAMN05421853_11775</name>
</gene>
<dbReference type="HAMAP" id="MF_04144">
    <property type="entry name" value="TERL_LAMBDA"/>
    <property type="match status" value="1"/>
</dbReference>
<evidence type="ECO:0000313" key="4">
    <source>
        <dbReference type="Proteomes" id="UP000243106"/>
    </source>
</evidence>
<dbReference type="STRING" id="93684.SAMN05421853_11775"/>
<reference evidence="4" key="1">
    <citation type="submission" date="2016-10" db="EMBL/GenBank/DDBJ databases">
        <authorList>
            <person name="Varghese N."/>
            <person name="Submissions S."/>
        </authorList>
    </citation>
    <scope>NUCLEOTIDE SEQUENCE [LARGE SCALE GENOMIC DNA]</scope>
    <source>
        <strain evidence="4">JCM 10271</strain>
    </source>
</reference>
<dbReference type="Proteomes" id="UP000243106">
    <property type="component" value="Unassembled WGS sequence"/>
</dbReference>
<evidence type="ECO:0000259" key="2">
    <source>
        <dbReference type="Pfam" id="PF20454"/>
    </source>
</evidence>
<feature type="domain" description="Phage terminase large subunit GpA ATPase" evidence="1">
    <location>
        <begin position="39"/>
        <end position="285"/>
    </location>
</feature>
<dbReference type="Gene3D" id="3.40.50.300">
    <property type="entry name" value="P-loop containing nucleotide triphosphate hydrolases"/>
    <property type="match status" value="1"/>
</dbReference>
<proteinExistence type="inferred from homology"/>
<dbReference type="InterPro" id="IPR046453">
    <property type="entry name" value="GpA_ATPase"/>
</dbReference>
<dbReference type="GO" id="GO:0016887">
    <property type="term" value="F:ATP hydrolysis activity"/>
    <property type="evidence" value="ECO:0007669"/>
    <property type="project" value="InterPro"/>
</dbReference>
<dbReference type="Pfam" id="PF05876">
    <property type="entry name" value="GpA_ATPase"/>
    <property type="match status" value="1"/>
</dbReference>
<keyword evidence="4" id="KW-1185">Reference proteome</keyword>
<feature type="domain" description="Terminase large subunit GpA endonuclease" evidence="2">
    <location>
        <begin position="295"/>
        <end position="573"/>
    </location>
</feature>
<dbReference type="InterPro" id="IPR008866">
    <property type="entry name" value="Phage_lambda_GpA-like"/>
</dbReference>
<dbReference type="EMBL" id="FOXV01000017">
    <property type="protein sequence ID" value="SFQ66608.1"/>
    <property type="molecule type" value="Genomic_DNA"/>
</dbReference>
<sequence>MTPDARAVADEAWRSGLRPEPPLLVSEWADRFRLLPQTSAEPGRWRTDRSPYLREIMDCLSIGSPVERVVIMKGAQTGGTEAGLNFLGYIICNAPGLAMLVMPSVDMIRRNTRTRIDPYFELVPEISRRVVPAKSREPGNTATHKKFVGGELVMTGANAAASLRSTPARYLVLDEIDAFPLDVEGEGDPIALAIQRTVTYRGKRKILMISTPTIRNFSRIEAAYLESDQRRFFTPCLHCGDPFVITWSTIHWPRSEPEKAHCVCPSCGGVHEERDKPEMLRQGAWQATAKGNRNTAGYHLSALVSPFETWADIAEEHGRVHADPARLKSWINTKLGETWEEEAAQTVDSAALLRRTEHWGEELPPGASVITAGIDTQDTWLAVELVAWGRGEESWSLDWIRLPGDPTAAKLWDDLDAILGRTFAHPTAGALPIAAACIDSGGHHTSRVEEFAAARHSRRVYAIKGSSTPGKSAWPHRPSYSRKGKRPLYVIGVDALKEIVFARLAKGEAGPGFCHVPQGREPAWFSEMTAEKPYTKYSKGRAIREWRKKPTERNEAFDCRVYAAAALESLKYSGFDLDAEAARIEALAIAQPTPSRKPGQVIKSRFMSGK</sequence>
<dbReference type="InterPro" id="IPR027417">
    <property type="entry name" value="P-loop_NTPase"/>
</dbReference>
<dbReference type="InterPro" id="IPR046454">
    <property type="entry name" value="GpA_endonuclease"/>
</dbReference>
<dbReference type="GO" id="GO:0005524">
    <property type="term" value="F:ATP binding"/>
    <property type="evidence" value="ECO:0007669"/>
    <property type="project" value="InterPro"/>
</dbReference>
<dbReference type="AlphaFoldDB" id="A0A1I6AD23"/>
<accession>A0A1I6AD23</accession>
<name>A0A1I6AD23_9RHOB</name>